<evidence type="ECO:0000256" key="1">
    <source>
        <dbReference type="ARBA" id="ARBA00004141"/>
    </source>
</evidence>
<evidence type="ECO:0000256" key="5">
    <source>
        <dbReference type="SAM" id="Phobius"/>
    </source>
</evidence>
<dbReference type="Gene3D" id="3.30.750.24">
    <property type="entry name" value="STAS domain"/>
    <property type="match status" value="1"/>
</dbReference>
<reference evidence="7 8" key="1">
    <citation type="submission" date="2020-08" db="EMBL/GenBank/DDBJ databases">
        <title>Genomic Encyclopedia of Type Strains, Phase IV (KMG-IV): sequencing the most valuable type-strain genomes for metagenomic binning, comparative biology and taxonomic classification.</title>
        <authorList>
            <person name="Goeker M."/>
        </authorList>
    </citation>
    <scope>NUCLEOTIDE SEQUENCE [LARGE SCALE GENOMIC DNA]</scope>
    <source>
        <strain evidence="7 8">DSM 26723</strain>
    </source>
</reference>
<dbReference type="InterPro" id="IPR001902">
    <property type="entry name" value="SLC26A/SulP_fam"/>
</dbReference>
<feature type="transmembrane region" description="Helical" evidence="5">
    <location>
        <begin position="49"/>
        <end position="66"/>
    </location>
</feature>
<dbReference type="PROSITE" id="PS50801">
    <property type="entry name" value="STAS"/>
    <property type="match status" value="1"/>
</dbReference>
<dbReference type="RefSeq" id="WP_184335375.1">
    <property type="nucleotide sequence ID" value="NZ_JACHHZ010000006.1"/>
</dbReference>
<dbReference type="Pfam" id="PF00916">
    <property type="entry name" value="Sulfate_transp"/>
    <property type="match status" value="1"/>
</dbReference>
<organism evidence="7 8">
    <name type="scientific">Povalibacter uvarum</name>
    <dbReference type="NCBI Taxonomy" id="732238"/>
    <lineage>
        <taxon>Bacteria</taxon>
        <taxon>Pseudomonadati</taxon>
        <taxon>Pseudomonadota</taxon>
        <taxon>Gammaproteobacteria</taxon>
        <taxon>Steroidobacterales</taxon>
        <taxon>Steroidobacteraceae</taxon>
        <taxon>Povalibacter</taxon>
    </lineage>
</organism>
<evidence type="ECO:0000256" key="3">
    <source>
        <dbReference type="ARBA" id="ARBA00022989"/>
    </source>
</evidence>
<dbReference type="Proteomes" id="UP000588068">
    <property type="component" value="Unassembled WGS sequence"/>
</dbReference>
<dbReference type="InterPro" id="IPR011547">
    <property type="entry name" value="SLC26A/SulP_dom"/>
</dbReference>
<feature type="transmembrane region" description="Helical" evidence="5">
    <location>
        <begin position="71"/>
        <end position="91"/>
    </location>
</feature>
<evidence type="ECO:0000259" key="6">
    <source>
        <dbReference type="PROSITE" id="PS50801"/>
    </source>
</evidence>
<sequence>MISLLEAHRAGLLSRVHWTRNIVAGAIVGVVALPLAMAFAIASGAKPEQGLYTAIVAGLLVAMFGGSRVQIAGPTGAFIVILSGITAQYGIDGLQIATILAGLILLLLGMARLGAIIRFIPDPVIVGFTAGIAVIIWTGQWQYFFGLPGVSGEHFHEKLLSSFAAFPKLHIATTAIATLTLAVVIAIPRIPGFKRVPGPLAGLAVATLLMTLLHPEGVATIGSAFGGIPRTLPSWQFPEITAARLIELMGPAFTIAMLGAIESLLSAVVADGMAGTRHDSNQELIGQGIANIFAPLFGGFAATGAIARTATNVRNGGNSPIAGIVHALTLVLIIVLLAPLAADVPLAALAAILFVVAWNMSEARHFTRMVRRAPPADVVILLVTFGLTVFVDLVVAVNIGVILATLHFLRRMASSVDVHQQSPQELNQELEHRGLTLPEGVLVYSVEGPFFFGAVENFERALAATHTDPKAVIIRLKWVPFIDITGLQTLEEVIRDLQRRKVRVLLTGANPRVAGKLERAGLRDVIGTDNYFATLPEAFAAIDAGRAHEPGSTT</sequence>
<dbReference type="CDD" id="cd07042">
    <property type="entry name" value="STAS_SulP_like_sulfate_transporter"/>
    <property type="match status" value="1"/>
</dbReference>
<accession>A0A841HTN1</accession>
<evidence type="ECO:0000256" key="2">
    <source>
        <dbReference type="ARBA" id="ARBA00022692"/>
    </source>
</evidence>
<comment type="subcellular location">
    <subcellularLocation>
        <location evidence="1">Membrane</location>
        <topology evidence="1">Multi-pass membrane protein</topology>
    </subcellularLocation>
</comment>
<dbReference type="GO" id="GO:0055085">
    <property type="term" value="P:transmembrane transport"/>
    <property type="evidence" value="ECO:0007669"/>
    <property type="project" value="InterPro"/>
</dbReference>
<dbReference type="InterPro" id="IPR036513">
    <property type="entry name" value="STAS_dom_sf"/>
</dbReference>
<dbReference type="EMBL" id="JACHHZ010000006">
    <property type="protein sequence ID" value="MBB6095994.1"/>
    <property type="molecule type" value="Genomic_DNA"/>
</dbReference>
<feature type="transmembrane region" description="Helical" evidence="5">
    <location>
        <begin position="327"/>
        <end position="358"/>
    </location>
</feature>
<dbReference type="PANTHER" id="PTHR11814">
    <property type="entry name" value="SULFATE TRANSPORTER"/>
    <property type="match status" value="1"/>
</dbReference>
<feature type="transmembrane region" description="Helical" evidence="5">
    <location>
        <begin position="97"/>
        <end position="117"/>
    </location>
</feature>
<dbReference type="Pfam" id="PF01740">
    <property type="entry name" value="STAS"/>
    <property type="match status" value="1"/>
</dbReference>
<gene>
    <name evidence="7" type="ORF">HNQ60_004885</name>
</gene>
<name>A0A841HTN1_9GAMM</name>
<feature type="transmembrane region" description="Helical" evidence="5">
    <location>
        <begin position="379"/>
        <end position="409"/>
    </location>
</feature>
<dbReference type="GO" id="GO:0016020">
    <property type="term" value="C:membrane"/>
    <property type="evidence" value="ECO:0007669"/>
    <property type="project" value="UniProtKB-SubCell"/>
</dbReference>
<feature type="transmembrane region" description="Helical" evidence="5">
    <location>
        <begin position="248"/>
        <end position="269"/>
    </location>
</feature>
<feature type="transmembrane region" description="Helical" evidence="5">
    <location>
        <begin position="21"/>
        <end position="43"/>
    </location>
</feature>
<protein>
    <submittedName>
        <fullName evidence="7">SulP family sulfate permease</fullName>
    </submittedName>
</protein>
<keyword evidence="2 5" id="KW-0812">Transmembrane</keyword>
<dbReference type="SUPFAM" id="SSF52091">
    <property type="entry name" value="SpoIIaa-like"/>
    <property type="match status" value="1"/>
</dbReference>
<evidence type="ECO:0000313" key="7">
    <source>
        <dbReference type="EMBL" id="MBB6095994.1"/>
    </source>
</evidence>
<keyword evidence="8" id="KW-1185">Reference proteome</keyword>
<feature type="transmembrane region" description="Helical" evidence="5">
    <location>
        <begin position="165"/>
        <end position="188"/>
    </location>
</feature>
<comment type="caution">
    <text evidence="7">The sequence shown here is derived from an EMBL/GenBank/DDBJ whole genome shotgun (WGS) entry which is preliminary data.</text>
</comment>
<feature type="transmembrane region" description="Helical" evidence="5">
    <location>
        <begin position="289"/>
        <end position="307"/>
    </location>
</feature>
<keyword evidence="4 5" id="KW-0472">Membrane</keyword>
<proteinExistence type="predicted"/>
<feature type="transmembrane region" description="Helical" evidence="5">
    <location>
        <begin position="124"/>
        <end position="145"/>
    </location>
</feature>
<feature type="domain" description="STAS" evidence="6">
    <location>
        <begin position="431"/>
        <end position="542"/>
    </location>
</feature>
<keyword evidence="3 5" id="KW-1133">Transmembrane helix</keyword>
<evidence type="ECO:0000256" key="4">
    <source>
        <dbReference type="ARBA" id="ARBA00023136"/>
    </source>
</evidence>
<evidence type="ECO:0000313" key="8">
    <source>
        <dbReference type="Proteomes" id="UP000588068"/>
    </source>
</evidence>
<dbReference type="AlphaFoldDB" id="A0A841HTN1"/>
<dbReference type="InterPro" id="IPR002645">
    <property type="entry name" value="STAS_dom"/>
</dbReference>